<comment type="function">
    <text evidence="1">This protein is a Fe-Mo-cofactor biosynthetic component.</text>
</comment>
<dbReference type="Proteomes" id="UP000054742">
    <property type="component" value="Unassembled WGS sequence"/>
</dbReference>
<dbReference type="EC" id="2.3.3.14" evidence="3"/>
<evidence type="ECO:0000259" key="7">
    <source>
        <dbReference type="PROSITE" id="PS50991"/>
    </source>
</evidence>
<dbReference type="GO" id="GO:0004410">
    <property type="term" value="F:homocitrate synthase activity"/>
    <property type="evidence" value="ECO:0007669"/>
    <property type="project" value="UniProtKB-EC"/>
</dbReference>
<dbReference type="OrthoDB" id="9803573at2"/>
<organism evidence="8 9">
    <name type="scientific">Legionella brunensis</name>
    <dbReference type="NCBI Taxonomy" id="29422"/>
    <lineage>
        <taxon>Bacteria</taxon>
        <taxon>Pseudomonadati</taxon>
        <taxon>Pseudomonadota</taxon>
        <taxon>Gammaproteobacteria</taxon>
        <taxon>Legionellales</taxon>
        <taxon>Legionellaceae</taxon>
        <taxon>Legionella</taxon>
    </lineage>
</organism>
<feature type="domain" description="Pyruvate carboxyltransferase" evidence="7">
    <location>
        <begin position="4"/>
        <end position="253"/>
    </location>
</feature>
<proteinExistence type="inferred from homology"/>
<keyword evidence="9" id="KW-1185">Reference proteome</keyword>
<comment type="caution">
    <text evidence="8">The sequence shown here is derived from an EMBL/GenBank/DDBJ whole genome shotgun (WGS) entry which is preliminary data.</text>
</comment>
<evidence type="ECO:0000256" key="4">
    <source>
        <dbReference type="ARBA" id="ARBA00020735"/>
    </source>
</evidence>
<keyword evidence="5" id="KW-0808">Transferase</keyword>
<accession>A0A0W0SST6</accession>
<dbReference type="Gene3D" id="3.20.20.70">
    <property type="entry name" value="Aldolase class I"/>
    <property type="match status" value="1"/>
</dbReference>
<dbReference type="PANTHER" id="PTHR42880">
    <property type="entry name" value="HOMOCITRATE SYNTHASE"/>
    <property type="match status" value="1"/>
</dbReference>
<dbReference type="STRING" id="29422.Lbru_0775"/>
<evidence type="ECO:0000313" key="9">
    <source>
        <dbReference type="Proteomes" id="UP000054742"/>
    </source>
</evidence>
<comment type="catalytic activity">
    <reaction evidence="6">
        <text>acetyl-CoA + 2-oxoglutarate + H2O = (2R)-homocitrate + CoA + H(+)</text>
        <dbReference type="Rhea" id="RHEA:12929"/>
        <dbReference type="ChEBI" id="CHEBI:15377"/>
        <dbReference type="ChEBI" id="CHEBI:15378"/>
        <dbReference type="ChEBI" id="CHEBI:16810"/>
        <dbReference type="ChEBI" id="CHEBI:57287"/>
        <dbReference type="ChEBI" id="CHEBI:57288"/>
        <dbReference type="ChEBI" id="CHEBI:58884"/>
        <dbReference type="EC" id="2.3.3.14"/>
    </reaction>
</comment>
<protein>
    <recommendedName>
        <fullName evidence="4">Homocitrate synthase</fullName>
        <ecNumber evidence="3">2.3.3.14</ecNumber>
    </recommendedName>
</protein>
<dbReference type="PROSITE" id="PS50991">
    <property type="entry name" value="PYR_CT"/>
    <property type="match status" value="1"/>
</dbReference>
<dbReference type="PATRIC" id="fig|29422.6.peg.809"/>
<dbReference type="EMBL" id="LNXV01000005">
    <property type="protein sequence ID" value="KTC86281.1"/>
    <property type="molecule type" value="Genomic_DNA"/>
</dbReference>
<comment type="similarity">
    <text evidence="2">Belongs to the alpha-IPM synthase/homocitrate synthase family.</text>
</comment>
<dbReference type="Pfam" id="PF00682">
    <property type="entry name" value="HMGL-like"/>
    <property type="match status" value="1"/>
</dbReference>
<evidence type="ECO:0000256" key="5">
    <source>
        <dbReference type="ARBA" id="ARBA00022679"/>
    </source>
</evidence>
<evidence type="ECO:0000256" key="6">
    <source>
        <dbReference type="ARBA" id="ARBA00048019"/>
    </source>
</evidence>
<name>A0A0W0SST6_9GAMM</name>
<dbReference type="RefSeq" id="WP_058440876.1">
    <property type="nucleotide sequence ID" value="NZ_CAAAHU010000010.1"/>
</dbReference>
<dbReference type="AlphaFoldDB" id="A0A0W0SST6"/>
<sequence>MKTISVLDVSLRDGGHRTNFHFEDYELQHILTALDNSGIEYIEIGYRNGSLQPIANIGRTGLCQKDYLHFCHPLIKHAKVAVMIYPNNVSHADLLELKEFGVNLIRICVPKDRLTQASTILKMAKDLGFEVAINFTNMTHYKELELDQAVQEAVQYEPNMIYFADSNGSILPEKIESIYQKYTQQYSIPFGFHAHDNLGLAQANALAAIRAGVQYIDTSLAGMGKGIGNLKTEFFIAYLQAVKMKKYNLEELLTASNYIRDAMGIGREPILLDEFNRGIFDPT</sequence>
<reference evidence="8 9" key="1">
    <citation type="submission" date="2015-11" db="EMBL/GenBank/DDBJ databases">
        <title>Genomic analysis of 38 Legionella species identifies large and diverse effector repertoires.</title>
        <authorList>
            <person name="Burstein D."/>
            <person name="Amaro F."/>
            <person name="Zusman T."/>
            <person name="Lifshitz Z."/>
            <person name="Cohen O."/>
            <person name="Gilbert J.A."/>
            <person name="Pupko T."/>
            <person name="Shuman H.A."/>
            <person name="Segal G."/>
        </authorList>
    </citation>
    <scope>NUCLEOTIDE SEQUENCE [LARGE SCALE GENOMIC DNA]</scope>
    <source>
        <strain evidence="8 9">ATCC 43878</strain>
    </source>
</reference>
<dbReference type="InterPro" id="IPR013785">
    <property type="entry name" value="Aldolase_TIM"/>
</dbReference>
<evidence type="ECO:0000313" key="8">
    <source>
        <dbReference type="EMBL" id="KTC86281.1"/>
    </source>
</evidence>
<evidence type="ECO:0000256" key="1">
    <source>
        <dbReference type="ARBA" id="ARBA00003050"/>
    </source>
</evidence>
<dbReference type="PANTHER" id="PTHR42880:SF1">
    <property type="entry name" value="ISOPROPYLMALATE_HOMOCITRATE_CITRAMALATE SYNTHASE FAMILY PROTEIN"/>
    <property type="match status" value="1"/>
</dbReference>
<evidence type="ECO:0000256" key="2">
    <source>
        <dbReference type="ARBA" id="ARBA00006154"/>
    </source>
</evidence>
<evidence type="ECO:0000256" key="3">
    <source>
        <dbReference type="ARBA" id="ARBA00012974"/>
    </source>
</evidence>
<dbReference type="SUPFAM" id="SSF51569">
    <property type="entry name" value="Aldolase"/>
    <property type="match status" value="1"/>
</dbReference>
<gene>
    <name evidence="8" type="ORF">Lbru_0775</name>
</gene>
<dbReference type="InterPro" id="IPR000891">
    <property type="entry name" value="PYR_CT"/>
</dbReference>